<evidence type="ECO:0000256" key="5">
    <source>
        <dbReference type="ARBA" id="ARBA00022777"/>
    </source>
</evidence>
<keyword evidence="3" id="KW-0597">Phosphoprotein</keyword>
<protein>
    <recommendedName>
        <fullName evidence="2">histidine kinase</fullName>
        <ecNumber evidence="2">2.7.13.3</ecNumber>
    </recommendedName>
</protein>
<dbReference type="InterPro" id="IPR011623">
    <property type="entry name" value="7TMR_DISM_rcpt_extracell_dom1"/>
</dbReference>
<evidence type="ECO:0000256" key="4">
    <source>
        <dbReference type="ARBA" id="ARBA00022679"/>
    </source>
</evidence>
<keyword evidence="5" id="KW-0418">Kinase</keyword>
<dbReference type="InterPro" id="IPR050736">
    <property type="entry name" value="Sensor_HK_Regulatory"/>
</dbReference>
<gene>
    <name evidence="9" type="primary">sasA_4</name>
    <name evidence="9" type="ORF">LMG3415_00678</name>
</gene>
<dbReference type="InterPro" id="IPR005467">
    <property type="entry name" value="His_kinase_dom"/>
</dbReference>
<dbReference type="Proteomes" id="UP000507140">
    <property type="component" value="Unassembled WGS sequence"/>
</dbReference>
<accession>A0ABM8L7U1</accession>
<dbReference type="Gene3D" id="2.60.40.2380">
    <property type="match status" value="1"/>
</dbReference>
<dbReference type="Pfam" id="PF07695">
    <property type="entry name" value="7TMR-DISM_7TM"/>
    <property type="match status" value="1"/>
</dbReference>
<dbReference type="PRINTS" id="PR00344">
    <property type="entry name" value="BCTRLSENSOR"/>
</dbReference>
<feature type="domain" description="Histidine kinase" evidence="8">
    <location>
        <begin position="473"/>
        <end position="684"/>
    </location>
</feature>
<dbReference type="PROSITE" id="PS50109">
    <property type="entry name" value="HIS_KIN"/>
    <property type="match status" value="1"/>
</dbReference>
<dbReference type="CDD" id="cd00082">
    <property type="entry name" value="HisKA"/>
    <property type="match status" value="1"/>
</dbReference>
<feature type="transmembrane region" description="Helical" evidence="7">
    <location>
        <begin position="228"/>
        <end position="249"/>
    </location>
</feature>
<keyword evidence="10" id="KW-1185">Reference proteome</keyword>
<proteinExistence type="predicted"/>
<feature type="transmembrane region" description="Helical" evidence="7">
    <location>
        <begin position="261"/>
        <end position="279"/>
    </location>
</feature>
<keyword evidence="7" id="KW-1133">Transmembrane helix</keyword>
<dbReference type="Gene3D" id="3.30.565.10">
    <property type="entry name" value="Histidine kinase-like ATPase, C-terminal domain"/>
    <property type="match status" value="1"/>
</dbReference>
<evidence type="ECO:0000256" key="6">
    <source>
        <dbReference type="ARBA" id="ARBA00023012"/>
    </source>
</evidence>
<reference evidence="9 10" key="1">
    <citation type="submission" date="2020-04" db="EMBL/GenBank/DDBJ databases">
        <authorList>
            <person name="De Canck E."/>
        </authorList>
    </citation>
    <scope>NUCLEOTIDE SEQUENCE [LARGE SCALE GENOMIC DNA]</scope>
    <source>
        <strain evidence="9 10">LMG 3415</strain>
    </source>
</reference>
<dbReference type="InterPro" id="IPR003661">
    <property type="entry name" value="HisK_dim/P_dom"/>
</dbReference>
<keyword evidence="7" id="KW-0472">Membrane</keyword>
<organism evidence="9 10">
    <name type="scientific">Achromobacter mucicolens</name>
    <dbReference type="NCBI Taxonomy" id="1389922"/>
    <lineage>
        <taxon>Bacteria</taxon>
        <taxon>Pseudomonadati</taxon>
        <taxon>Pseudomonadota</taxon>
        <taxon>Betaproteobacteria</taxon>
        <taxon>Burkholderiales</taxon>
        <taxon>Alcaligenaceae</taxon>
        <taxon>Achromobacter</taxon>
    </lineage>
</organism>
<dbReference type="PANTHER" id="PTHR43711">
    <property type="entry name" value="TWO-COMPONENT HISTIDINE KINASE"/>
    <property type="match status" value="1"/>
</dbReference>
<dbReference type="Gene3D" id="1.10.287.130">
    <property type="match status" value="1"/>
</dbReference>
<evidence type="ECO:0000256" key="7">
    <source>
        <dbReference type="SAM" id="Phobius"/>
    </source>
</evidence>
<dbReference type="SMART" id="SM00388">
    <property type="entry name" value="HisKA"/>
    <property type="match status" value="1"/>
</dbReference>
<dbReference type="EMBL" id="CADIKR010000001">
    <property type="protein sequence ID" value="CAB3826305.1"/>
    <property type="molecule type" value="Genomic_DNA"/>
</dbReference>
<dbReference type="PANTHER" id="PTHR43711:SF1">
    <property type="entry name" value="HISTIDINE KINASE 1"/>
    <property type="match status" value="1"/>
</dbReference>
<evidence type="ECO:0000256" key="3">
    <source>
        <dbReference type="ARBA" id="ARBA00022553"/>
    </source>
</evidence>
<comment type="caution">
    <text evidence="9">The sequence shown here is derived from an EMBL/GenBank/DDBJ whole genome shotgun (WGS) entry which is preliminary data.</text>
</comment>
<keyword evidence="6" id="KW-0902">Two-component regulatory system</keyword>
<dbReference type="EC" id="2.7.13.3" evidence="2"/>
<evidence type="ECO:0000313" key="10">
    <source>
        <dbReference type="Proteomes" id="UP000507140"/>
    </source>
</evidence>
<dbReference type="Pfam" id="PF07696">
    <property type="entry name" value="7TMR-DISMED2"/>
    <property type="match status" value="1"/>
</dbReference>
<dbReference type="InterPro" id="IPR036097">
    <property type="entry name" value="HisK_dim/P_sf"/>
</dbReference>
<keyword evidence="7" id="KW-0812">Transmembrane</keyword>
<dbReference type="InterPro" id="IPR036890">
    <property type="entry name" value="HATPase_C_sf"/>
</dbReference>
<comment type="catalytic activity">
    <reaction evidence="1">
        <text>ATP + protein L-histidine = ADP + protein N-phospho-L-histidine.</text>
        <dbReference type="EC" id="2.7.13.3"/>
    </reaction>
</comment>
<dbReference type="SMART" id="SM00387">
    <property type="entry name" value="HATPase_c"/>
    <property type="match status" value="1"/>
</dbReference>
<evidence type="ECO:0000259" key="8">
    <source>
        <dbReference type="PROSITE" id="PS50109"/>
    </source>
</evidence>
<dbReference type="InterPro" id="IPR011622">
    <property type="entry name" value="7TMR_DISM_rcpt_extracell_dom2"/>
</dbReference>
<dbReference type="SUPFAM" id="SSF47384">
    <property type="entry name" value="Homodimeric domain of signal transducing histidine kinase"/>
    <property type="match status" value="1"/>
</dbReference>
<feature type="transmembrane region" description="Helical" evidence="7">
    <location>
        <begin position="350"/>
        <end position="369"/>
    </location>
</feature>
<name>A0ABM8L7U1_9BURK</name>
<evidence type="ECO:0000313" key="9">
    <source>
        <dbReference type="EMBL" id="CAB3826305.1"/>
    </source>
</evidence>
<sequence length="686" mass="75931">MLRKLRLMKRECYSRATLWLALLACLFAGLVAAAGPARAEPLRLDGQERVQDASGHLERLIDPDGGLDVAHAAAADGWTALPGSLSAGFTPATIWLRLPVQVDKVMHGGWMLRLSNSLLDDVRIYVGHAGGWTMLGRSGEDLARRQWPVDYRSPVIQFNPSQPGAYVILVRLQSKNALATRLEVWQRLAFDNQSRREGLLFGLYFGFYLLLICAHAAFWLVTRAPMSGLFLAYIGNCVFNEVLSLGLVQQLTGLPVAWSDRLLGVGIAVSLPVALRVAFRQLNLEALYPRAVRGLYWLFWGIAAVCSALIVTGHYGAGMLPIQTLGLLVIIAFIVLGAYLLHRGWRPARFFALAFGVFYVGVLIAFLRNLGVFPVNAFTEYVSTLGTMLHMLLLSLFIVGRYERRRRVRELQQANLAADLARQHSHWLEREVALRTAEMQGEIERRVALEGELRTSLEKERQMFTEQREFVAMVSHEFRTPLAIITTSAQQLGRNLAAPLEKSLARCANIRDAAMRLLALVDEYLTDDRMREPRAELRLTRCDLPALLQDLASEYPPGRVQCAYETQTRTLDCDAGLLRIALRNLLANADRHCAEGGTVSVSVRGDGDQLRIAVSNPGSAIPAGEQERLFQKYYRGQNATRHPGAGLGLYLVSSIAARLGGSVALEAAGGVEPVRFCITLPLPRAD</sequence>
<dbReference type="InterPro" id="IPR004358">
    <property type="entry name" value="Sig_transdc_His_kin-like_C"/>
</dbReference>
<feature type="transmembrane region" description="Helical" evidence="7">
    <location>
        <begin position="199"/>
        <end position="221"/>
    </location>
</feature>
<keyword evidence="4 9" id="KW-0808">Transferase</keyword>
<dbReference type="GO" id="GO:0016740">
    <property type="term" value="F:transferase activity"/>
    <property type="evidence" value="ECO:0007669"/>
    <property type="project" value="UniProtKB-KW"/>
</dbReference>
<dbReference type="InterPro" id="IPR003594">
    <property type="entry name" value="HATPase_dom"/>
</dbReference>
<dbReference type="Pfam" id="PF00512">
    <property type="entry name" value="HisKA"/>
    <property type="match status" value="1"/>
</dbReference>
<evidence type="ECO:0000256" key="2">
    <source>
        <dbReference type="ARBA" id="ARBA00012438"/>
    </source>
</evidence>
<dbReference type="Pfam" id="PF02518">
    <property type="entry name" value="HATPase_c"/>
    <property type="match status" value="1"/>
</dbReference>
<feature type="transmembrane region" description="Helical" evidence="7">
    <location>
        <begin position="381"/>
        <end position="399"/>
    </location>
</feature>
<feature type="transmembrane region" description="Helical" evidence="7">
    <location>
        <begin position="322"/>
        <end position="341"/>
    </location>
</feature>
<dbReference type="SUPFAM" id="SSF55874">
    <property type="entry name" value="ATPase domain of HSP90 chaperone/DNA topoisomerase II/histidine kinase"/>
    <property type="match status" value="1"/>
</dbReference>
<evidence type="ECO:0000256" key="1">
    <source>
        <dbReference type="ARBA" id="ARBA00000085"/>
    </source>
</evidence>
<feature type="transmembrane region" description="Helical" evidence="7">
    <location>
        <begin position="295"/>
        <end position="316"/>
    </location>
</feature>